<comment type="caution">
    <text evidence="1">The sequence shown here is derived from an EMBL/GenBank/DDBJ whole genome shotgun (WGS) entry which is preliminary data.</text>
</comment>
<sequence length="109" mass="12815">MIDHLRKQHSIDSPNRPEEPKRAESSILSFIKGKERLTHQLLEKNILRWISAAFQQIFHDIPGIRLPFTRRQVVRQQLADEFAAQRVQLNEELSKTCKRIAISMDVWKG</sequence>
<name>A0ACC3TFP8_9ASCO</name>
<proteinExistence type="predicted"/>
<reference evidence="2" key="1">
    <citation type="journal article" date="2024" name="Front. Bioeng. Biotechnol.">
        <title>Genome-scale model development and genomic sequencing of the oleaginous clade Lipomyces.</title>
        <authorList>
            <person name="Czajka J.J."/>
            <person name="Han Y."/>
            <person name="Kim J."/>
            <person name="Mondo S.J."/>
            <person name="Hofstad B.A."/>
            <person name="Robles A."/>
            <person name="Haridas S."/>
            <person name="Riley R."/>
            <person name="LaButti K."/>
            <person name="Pangilinan J."/>
            <person name="Andreopoulos W."/>
            <person name="Lipzen A."/>
            <person name="Yan J."/>
            <person name="Wang M."/>
            <person name="Ng V."/>
            <person name="Grigoriev I.V."/>
            <person name="Spatafora J.W."/>
            <person name="Magnuson J.K."/>
            <person name="Baker S.E."/>
            <person name="Pomraning K.R."/>
        </authorList>
    </citation>
    <scope>NUCLEOTIDE SEQUENCE [LARGE SCALE GENOMIC DNA]</scope>
    <source>
        <strain evidence="2">CBS 10300</strain>
    </source>
</reference>
<keyword evidence="2" id="KW-1185">Reference proteome</keyword>
<dbReference type="Proteomes" id="UP001489719">
    <property type="component" value="Unassembled WGS sequence"/>
</dbReference>
<evidence type="ECO:0000313" key="2">
    <source>
        <dbReference type="Proteomes" id="UP001489719"/>
    </source>
</evidence>
<evidence type="ECO:0000313" key="1">
    <source>
        <dbReference type="EMBL" id="KAK9319692.1"/>
    </source>
</evidence>
<accession>A0ACC3TFP8</accession>
<gene>
    <name evidence="1" type="ORF">V1517DRAFT_331685</name>
</gene>
<protein>
    <submittedName>
        <fullName evidence="1">Uncharacterized protein</fullName>
    </submittedName>
</protein>
<dbReference type="EMBL" id="MU970168">
    <property type="protein sequence ID" value="KAK9319692.1"/>
    <property type="molecule type" value="Genomic_DNA"/>
</dbReference>
<organism evidence="1 2">
    <name type="scientific">Lipomyces orientalis</name>
    <dbReference type="NCBI Taxonomy" id="1233043"/>
    <lineage>
        <taxon>Eukaryota</taxon>
        <taxon>Fungi</taxon>
        <taxon>Dikarya</taxon>
        <taxon>Ascomycota</taxon>
        <taxon>Saccharomycotina</taxon>
        <taxon>Lipomycetes</taxon>
        <taxon>Lipomycetales</taxon>
        <taxon>Lipomycetaceae</taxon>
        <taxon>Lipomyces</taxon>
    </lineage>
</organism>